<organism evidence="2 3">
    <name type="scientific">Thermobacillus xylanilyticus</name>
    <dbReference type="NCBI Taxonomy" id="76633"/>
    <lineage>
        <taxon>Bacteria</taxon>
        <taxon>Bacillati</taxon>
        <taxon>Bacillota</taxon>
        <taxon>Bacilli</taxon>
        <taxon>Bacillales</taxon>
        <taxon>Paenibacillaceae</taxon>
        <taxon>Thermobacillus</taxon>
    </lineage>
</organism>
<name>A0ABM8V248_THEXY</name>
<dbReference type="Proteomes" id="UP000681526">
    <property type="component" value="Unassembled WGS sequence"/>
</dbReference>
<feature type="compositionally biased region" description="Basic and acidic residues" evidence="1">
    <location>
        <begin position="1"/>
        <end position="23"/>
    </location>
</feature>
<reference evidence="2 3" key="1">
    <citation type="submission" date="2021-04" db="EMBL/GenBank/DDBJ databases">
        <authorList>
            <person name="Rakotoarivonina H."/>
        </authorList>
    </citation>
    <scope>NUCLEOTIDE SEQUENCE [LARGE SCALE GENOMIC DNA]</scope>
    <source>
        <strain evidence="2 3">XE</strain>
    </source>
</reference>
<comment type="caution">
    <text evidence="2">The sequence shown here is derived from an EMBL/GenBank/DDBJ whole genome shotgun (WGS) entry which is preliminary data.</text>
</comment>
<evidence type="ECO:0000313" key="2">
    <source>
        <dbReference type="EMBL" id="CAG5082096.1"/>
    </source>
</evidence>
<feature type="region of interest" description="Disordered" evidence="1">
    <location>
        <begin position="86"/>
        <end position="107"/>
    </location>
</feature>
<sequence>MEGREGRQAGGRAPHDAEAERVLAEQLTDGPLDESGREERVRASLPPKYEVRIRMEYDPIVEETKRYRSMAREIDGRYDRFMIRMDADAPDEERTDGQNGEGQDGER</sequence>
<dbReference type="RefSeq" id="WP_015255822.1">
    <property type="nucleotide sequence ID" value="NZ_CAJRAY010000024.1"/>
</dbReference>
<dbReference type="EMBL" id="CAJRAY010000024">
    <property type="protein sequence ID" value="CAG5082096.1"/>
    <property type="molecule type" value="Genomic_DNA"/>
</dbReference>
<evidence type="ECO:0000313" key="3">
    <source>
        <dbReference type="Proteomes" id="UP000681526"/>
    </source>
</evidence>
<evidence type="ECO:0000256" key="1">
    <source>
        <dbReference type="SAM" id="MobiDB-lite"/>
    </source>
</evidence>
<feature type="region of interest" description="Disordered" evidence="1">
    <location>
        <begin position="1"/>
        <end position="45"/>
    </location>
</feature>
<gene>
    <name evidence="2" type="primary">txxe 872-M1-943</name>
    <name evidence="2" type="ORF">TXXE_05835</name>
</gene>
<keyword evidence="3" id="KW-1185">Reference proteome</keyword>
<evidence type="ECO:0008006" key="4">
    <source>
        <dbReference type="Google" id="ProtNLM"/>
    </source>
</evidence>
<proteinExistence type="predicted"/>
<accession>A0ABM8V248</accession>
<protein>
    <recommendedName>
        <fullName evidence="4">ATPase</fullName>
    </recommendedName>
</protein>